<dbReference type="EMBL" id="CP066744">
    <property type="protein sequence ID" value="QQK07909.1"/>
    <property type="molecule type" value="Genomic_DNA"/>
</dbReference>
<keyword evidence="2" id="KW-1185">Reference proteome</keyword>
<reference evidence="1 2" key="1">
    <citation type="journal article" date="2022" name="Int. J. Syst. Evol. Microbiol.">
        <title>Miniphocaeibacter halophilus sp. nov., an ammonium-tolerant acetate-producing bacterium isolated from a biogas system.</title>
        <authorList>
            <person name="Schnurer A."/>
            <person name="Singh A."/>
            <person name="Bi S."/>
            <person name="Qiao W."/>
            <person name="Westerholm M."/>
        </authorList>
    </citation>
    <scope>NUCLEOTIDE SEQUENCE [LARGE SCALE GENOMIC DNA]</scope>
    <source>
        <strain evidence="1 2">AMB_01</strain>
    </source>
</reference>
<organism evidence="1 2">
    <name type="scientific">Miniphocaeibacter halophilus</name>
    <dbReference type="NCBI Taxonomy" id="2931922"/>
    <lineage>
        <taxon>Bacteria</taxon>
        <taxon>Bacillati</taxon>
        <taxon>Bacillota</taxon>
        <taxon>Tissierellia</taxon>
        <taxon>Tissierellales</taxon>
        <taxon>Peptoniphilaceae</taxon>
        <taxon>Miniphocaeibacter</taxon>
    </lineage>
</organism>
<evidence type="ECO:0000313" key="2">
    <source>
        <dbReference type="Proteomes" id="UP000595814"/>
    </source>
</evidence>
<protein>
    <submittedName>
        <fullName evidence="1">Chromate transporter</fullName>
    </submittedName>
</protein>
<proteinExistence type="predicted"/>
<gene>
    <name evidence="1" type="ORF">JFY71_11655</name>
</gene>
<name>A0AC61MUL4_9FIRM</name>
<evidence type="ECO:0000313" key="1">
    <source>
        <dbReference type="EMBL" id="QQK07909.1"/>
    </source>
</evidence>
<accession>A0AC61MUL4</accession>
<dbReference type="Proteomes" id="UP000595814">
    <property type="component" value="Chromosome"/>
</dbReference>
<sequence length="182" mass="20114">MLYFQMFKTFFIIGAFTIGGGVAMIPIIENEVVEKKEWLTYEEFMEALTVAQGLPGVLAVNMSVYIGLKIKGYKGALLCMLGAVLPSFIMIIIVATFYEKIIGTDIVDRIFKGALPAVAAVIAASVYSLGKKSNFKYYHYIVAILIAIVVELFNISPILLILSFGIGYIIYNKFVLNSRKGD</sequence>